<comment type="subcellular location">
    <subcellularLocation>
        <location evidence="1">Membrane</location>
    </subcellularLocation>
</comment>
<gene>
    <name evidence="6" type="ORF">ENK44_09320</name>
</gene>
<dbReference type="GO" id="GO:0019867">
    <property type="term" value="C:outer membrane"/>
    <property type="evidence" value="ECO:0007669"/>
    <property type="project" value="InterPro"/>
</dbReference>
<evidence type="ECO:0000256" key="1">
    <source>
        <dbReference type="ARBA" id="ARBA00004370"/>
    </source>
</evidence>
<proteinExistence type="inferred from homology"/>
<evidence type="ECO:0000259" key="4">
    <source>
        <dbReference type="Pfam" id="PF01103"/>
    </source>
</evidence>
<feature type="domain" description="Bacterial surface antigen (D15)" evidence="4">
    <location>
        <begin position="754"/>
        <end position="1029"/>
    </location>
</feature>
<dbReference type="AlphaFoldDB" id="A0A7V4U0S9"/>
<keyword evidence="3" id="KW-0472">Membrane</keyword>
<protein>
    <recommendedName>
        <fullName evidence="7">Biopolymer transporter Tol</fullName>
    </recommendedName>
</protein>
<dbReference type="Pfam" id="PF13485">
    <property type="entry name" value="Peptidase_MA_2"/>
    <property type="match status" value="1"/>
</dbReference>
<dbReference type="InterPro" id="IPR039568">
    <property type="entry name" value="Peptidase_MA-like_dom"/>
</dbReference>
<dbReference type="Pfam" id="PF07676">
    <property type="entry name" value="PD40"/>
    <property type="match status" value="3"/>
</dbReference>
<feature type="domain" description="Peptidase MA-like" evidence="5">
    <location>
        <begin position="65"/>
        <end position="264"/>
    </location>
</feature>
<dbReference type="Proteomes" id="UP000885779">
    <property type="component" value="Unassembled WGS sequence"/>
</dbReference>
<dbReference type="InterPro" id="IPR011042">
    <property type="entry name" value="6-blade_b-propeller_TolB-like"/>
</dbReference>
<sequence length="1029" mass="119294">MRKPTSKNLLILVFIAVTAFPLYAQFGKNKVQYHSFDWHYIQSEHFDIYFYRGSYDLAVFVADEAEEAYQKLKNDFEFEITERISIILYRSHNDWQQTNVVDTYLSEGIGGVTELYKNRVVLPFEGSYKQLRHVLHHELVHAVMNDMLYGGSIQSLISGQVVPVPLWFAEGLAEFFSLGWDKKADMIVRDATINNLLPPIQYLDYYLAYQGGMSVFRYIERKYGRKKVTEILHKIKGSFRFEGAIKAALGIDLKELSEDWQKQLRKDYWPEIIKRQEPKEIARPLTDHKKEENYLNIAPALSPKGDKMIFLSNMDGKISIYLMDVLEQRIERTLIEGETDVDFEELHWLSPGMSWSPDGEKVTFSAKAGDQDALYIYDIVEDEIQKYKLNMDGIFSTAWSPTRDEIAFIGNKNESSDIYIFDIKTKEVRAVTQDMFTDGYPEWSPDGERLVFVSERGQYADTVKIPRKIRMSQFDYENVDVYIVDREGRHITRVTDTESQESEPVFSKDGNKLLYVCDESGAYNIYVHDLSTGKRYPITNIVTGAFQLSVDEDRQTLAFATFYEGGFDIYTLKNPFEMDSVRLEDTQYVAQLKKEKETVKSEEEKPEEAASVVEQDSLIEEVRLPRTTDYSRYVFADLGRKTEKKEEKVELKPDEYKYNDGNYKVHNYKVRFSPDIIYGAAQYNTLWGFQGYTQLAFSDVLGDHKIFIGTNLVFDLRNSYLSLQYWYLANRINFSFFAYHYANTVLSAYYGLMRFRNYGVSLIASRPFDKFTRVDFALNWLNVQQEFLQVILPSDNLSSILPSLQLVRDTAEWGFTGPMNGFRGLVSLLVSPKYSEQSPQFTTFQIDLRKYIKIVDDYSIAFRFAGGASFGSEPQKFYLGGVPYWFNPEYGDGQGGQGGLRYDSIKDVYFSEFITPLRGARYYERIGNNFSLINLELRFPLIRFLQLGLPPITLGNIRGVLFTDIGSAWTSFRNIQPFKDGKLKDVVAGYGVGMRIYLFGLLFKYDIAWPYDLQNTYDSIHYFSMGIDF</sequence>
<dbReference type="Gene3D" id="2.120.10.30">
    <property type="entry name" value="TolB, C-terminal domain"/>
    <property type="match status" value="2"/>
</dbReference>
<evidence type="ECO:0000256" key="2">
    <source>
        <dbReference type="ARBA" id="ARBA00009820"/>
    </source>
</evidence>
<evidence type="ECO:0000259" key="5">
    <source>
        <dbReference type="Pfam" id="PF13485"/>
    </source>
</evidence>
<comment type="similarity">
    <text evidence="2">Belongs to the TolB family.</text>
</comment>
<accession>A0A7V4U0S9</accession>
<organism evidence="6">
    <name type="scientific">Caldithrix abyssi</name>
    <dbReference type="NCBI Taxonomy" id="187145"/>
    <lineage>
        <taxon>Bacteria</taxon>
        <taxon>Pseudomonadati</taxon>
        <taxon>Calditrichota</taxon>
        <taxon>Calditrichia</taxon>
        <taxon>Calditrichales</taxon>
        <taxon>Calditrichaceae</taxon>
        <taxon>Caldithrix</taxon>
    </lineage>
</organism>
<dbReference type="EMBL" id="DRQG01000086">
    <property type="protein sequence ID" value="HGY55890.1"/>
    <property type="molecule type" value="Genomic_DNA"/>
</dbReference>
<evidence type="ECO:0000313" key="6">
    <source>
        <dbReference type="EMBL" id="HGY55890.1"/>
    </source>
</evidence>
<dbReference type="InterPro" id="IPR000184">
    <property type="entry name" value="Bac_surfAg_D15"/>
</dbReference>
<evidence type="ECO:0008006" key="7">
    <source>
        <dbReference type="Google" id="ProtNLM"/>
    </source>
</evidence>
<dbReference type="Gene3D" id="2.40.160.50">
    <property type="entry name" value="membrane protein fhac: a member of the omp85/tpsb transporter family"/>
    <property type="match status" value="1"/>
</dbReference>
<reference evidence="6" key="1">
    <citation type="journal article" date="2020" name="mSystems">
        <title>Genome- and Community-Level Interaction Insights into Carbon Utilization and Element Cycling Functions of Hydrothermarchaeota in Hydrothermal Sediment.</title>
        <authorList>
            <person name="Zhou Z."/>
            <person name="Liu Y."/>
            <person name="Xu W."/>
            <person name="Pan J."/>
            <person name="Luo Z.H."/>
            <person name="Li M."/>
        </authorList>
    </citation>
    <scope>NUCLEOTIDE SEQUENCE [LARGE SCALE GENOMIC DNA]</scope>
    <source>
        <strain evidence="6">HyVt-577</strain>
    </source>
</reference>
<name>A0A7V4U0S9_CALAY</name>
<dbReference type="InterPro" id="IPR011659">
    <property type="entry name" value="WD40"/>
</dbReference>
<dbReference type="PANTHER" id="PTHR36842:SF1">
    <property type="entry name" value="PROTEIN TOLB"/>
    <property type="match status" value="1"/>
</dbReference>
<dbReference type="PANTHER" id="PTHR36842">
    <property type="entry name" value="PROTEIN TOLB HOMOLOG"/>
    <property type="match status" value="1"/>
</dbReference>
<dbReference type="SUPFAM" id="SSF82171">
    <property type="entry name" value="DPP6 N-terminal domain-like"/>
    <property type="match status" value="1"/>
</dbReference>
<comment type="caution">
    <text evidence="6">The sequence shown here is derived from an EMBL/GenBank/DDBJ whole genome shotgun (WGS) entry which is preliminary data.</text>
</comment>
<evidence type="ECO:0000256" key="3">
    <source>
        <dbReference type="ARBA" id="ARBA00023136"/>
    </source>
</evidence>
<dbReference type="Pfam" id="PF01103">
    <property type="entry name" value="Omp85"/>
    <property type="match status" value="1"/>
</dbReference>